<gene>
    <name evidence="3" type="ORF">B5807_09271</name>
</gene>
<sequence length="296" mass="31897">MALTVSALPPIALSTELPTTTPDLPATVSVITSVYTVTPAPPIVTSLDTESRLKKSDADNNVESHLLSDSFSSTITAFVLVSPPATASNSQSLGILRGFGAGIAWAEPITVHWQSSDLTRFPSAYATSLASFMGVTIETELSTPATTSTHEPSELSRSGIPEGVIIGFSVGAFAGLAVLTGVITYWLRRRRRKQCAFATEHGLATELSNQSTGLRSWIRGRWRAEMDGKEAPVEIDSRNVHDPSGLVAELEAPVHHPDKDPDQFSFTGSNFETRRIDDEKKEKDMQADKANKKESA</sequence>
<dbReference type="EMBL" id="KZ107855">
    <property type="protein sequence ID" value="OSS45030.1"/>
    <property type="molecule type" value="Genomic_DNA"/>
</dbReference>
<keyword evidence="2" id="KW-0472">Membrane</keyword>
<feature type="compositionally biased region" description="Basic and acidic residues" evidence="1">
    <location>
        <begin position="272"/>
        <end position="296"/>
    </location>
</feature>
<feature type="region of interest" description="Disordered" evidence="1">
    <location>
        <begin position="254"/>
        <end position="296"/>
    </location>
</feature>
<keyword evidence="2" id="KW-1133">Transmembrane helix</keyword>
<proteinExistence type="predicted"/>
<accession>A0A1Y2LMR4</accession>
<dbReference type="Proteomes" id="UP000193240">
    <property type="component" value="Unassembled WGS sequence"/>
</dbReference>
<reference evidence="3 4" key="1">
    <citation type="journal article" date="2017" name="Genome Announc.">
        <title>Genome sequence of the saprophytic ascomycete Epicoccum nigrum ICMP 19927 strain isolated from New Zealand.</title>
        <authorList>
            <person name="Fokin M."/>
            <person name="Fleetwood D."/>
            <person name="Weir B.S."/>
            <person name="Villas-Boas S.G."/>
        </authorList>
    </citation>
    <scope>NUCLEOTIDE SEQUENCE [LARGE SCALE GENOMIC DNA]</scope>
    <source>
        <strain evidence="3 4">ICMP 19927</strain>
    </source>
</reference>
<protein>
    <submittedName>
        <fullName evidence="3">Uncharacterized protein</fullName>
    </submittedName>
</protein>
<keyword evidence="2" id="KW-0812">Transmembrane</keyword>
<evidence type="ECO:0000256" key="2">
    <source>
        <dbReference type="SAM" id="Phobius"/>
    </source>
</evidence>
<feature type="transmembrane region" description="Helical" evidence="2">
    <location>
        <begin position="164"/>
        <end position="187"/>
    </location>
</feature>
<name>A0A1Y2LMR4_EPING</name>
<evidence type="ECO:0000313" key="4">
    <source>
        <dbReference type="Proteomes" id="UP000193240"/>
    </source>
</evidence>
<evidence type="ECO:0000256" key="1">
    <source>
        <dbReference type="SAM" id="MobiDB-lite"/>
    </source>
</evidence>
<organism evidence="3 4">
    <name type="scientific">Epicoccum nigrum</name>
    <name type="common">Soil fungus</name>
    <name type="synonym">Epicoccum purpurascens</name>
    <dbReference type="NCBI Taxonomy" id="105696"/>
    <lineage>
        <taxon>Eukaryota</taxon>
        <taxon>Fungi</taxon>
        <taxon>Dikarya</taxon>
        <taxon>Ascomycota</taxon>
        <taxon>Pezizomycotina</taxon>
        <taxon>Dothideomycetes</taxon>
        <taxon>Pleosporomycetidae</taxon>
        <taxon>Pleosporales</taxon>
        <taxon>Pleosporineae</taxon>
        <taxon>Didymellaceae</taxon>
        <taxon>Epicoccum</taxon>
    </lineage>
</organism>
<dbReference type="InParanoid" id="A0A1Y2LMR4"/>
<dbReference type="AlphaFoldDB" id="A0A1Y2LMR4"/>
<keyword evidence="4" id="KW-1185">Reference proteome</keyword>
<evidence type="ECO:0000313" key="3">
    <source>
        <dbReference type="EMBL" id="OSS45030.1"/>
    </source>
</evidence>